<organism evidence="2">
    <name type="scientific">Aegilops tauschii</name>
    <name type="common">Tausch's goatgrass</name>
    <name type="synonym">Aegilops squarrosa</name>
    <dbReference type="NCBI Taxonomy" id="37682"/>
    <lineage>
        <taxon>Eukaryota</taxon>
        <taxon>Viridiplantae</taxon>
        <taxon>Streptophyta</taxon>
        <taxon>Embryophyta</taxon>
        <taxon>Tracheophyta</taxon>
        <taxon>Spermatophyta</taxon>
        <taxon>Magnoliopsida</taxon>
        <taxon>Liliopsida</taxon>
        <taxon>Poales</taxon>
        <taxon>Poaceae</taxon>
        <taxon>BOP clade</taxon>
        <taxon>Pooideae</taxon>
        <taxon>Triticodae</taxon>
        <taxon>Triticeae</taxon>
        <taxon>Triticinae</taxon>
        <taxon>Aegilops</taxon>
    </lineage>
</organism>
<feature type="domain" description="F-box associated beta-propeller type 3" evidence="1">
    <location>
        <begin position="40"/>
        <end position="233"/>
    </location>
</feature>
<dbReference type="Pfam" id="PF08268">
    <property type="entry name" value="FBA_3"/>
    <property type="match status" value="1"/>
</dbReference>
<evidence type="ECO:0000313" key="2">
    <source>
        <dbReference type="EnsemblPlants" id="EMT10126"/>
    </source>
</evidence>
<protein>
    <recommendedName>
        <fullName evidence="1">F-box associated beta-propeller type 3 domain-containing protein</fullName>
    </recommendedName>
</protein>
<dbReference type="InterPro" id="IPR013187">
    <property type="entry name" value="F-box-assoc_dom_typ3"/>
</dbReference>
<reference evidence="2" key="1">
    <citation type="submission" date="2015-06" db="UniProtKB">
        <authorList>
            <consortium name="EnsemblPlants"/>
        </authorList>
    </citation>
    <scope>IDENTIFICATION</scope>
</reference>
<sequence>MRSRAKALLWWNAVAYVVDDLSSSSTGSCRELWRSDGRSKLVGTCNGILCLCNNEEMTGGAITLVNPATKKTLPLPLLPCADKFIGHSRSRNWDEAYSFAYHPTTGRHKVVHVPCSFGHVCEFNGVHVLTLGDTLWREVPTSLEGRARCNLGSGIVSIDGITHWVTKGAATRVVSFDLEDELITSLTELPAQPAGPDHARLTEVHGRLGIVTHDRSVTTEVWIMEKGRRWSRRYSLRRQYLPWPHFVYGEYILTREESSLHVHHRRRGPSLSGEVVQVGQRDHGTLVANMKGANLYSQCRTFAYVETTEPLSAYEANKY</sequence>
<dbReference type="EnsemblPlants" id="EMT10126">
    <property type="protein sequence ID" value="EMT10126"/>
    <property type="gene ID" value="F775_12936"/>
</dbReference>
<name>M8B7Z4_AEGTA</name>
<dbReference type="PANTHER" id="PTHR31111">
    <property type="entry name" value="BNAA05G37150D PROTEIN-RELATED"/>
    <property type="match status" value="1"/>
</dbReference>
<proteinExistence type="predicted"/>
<dbReference type="NCBIfam" id="TIGR01640">
    <property type="entry name" value="F_box_assoc_1"/>
    <property type="match status" value="1"/>
</dbReference>
<dbReference type="PANTHER" id="PTHR31111:SF133">
    <property type="entry name" value="OS07G0196600 PROTEIN"/>
    <property type="match status" value="1"/>
</dbReference>
<dbReference type="AlphaFoldDB" id="M8B7Z4"/>
<dbReference type="InterPro" id="IPR017451">
    <property type="entry name" value="F-box-assoc_interact_dom"/>
</dbReference>
<accession>M8B7Z4</accession>
<evidence type="ECO:0000259" key="1">
    <source>
        <dbReference type="Pfam" id="PF08268"/>
    </source>
</evidence>